<reference evidence="3" key="1">
    <citation type="journal article" date="2010" name="Nat. Biotechnol.">
        <title>Draft genome sequence of the oilseed species Ricinus communis.</title>
        <authorList>
            <person name="Chan A.P."/>
            <person name="Crabtree J."/>
            <person name="Zhao Q."/>
            <person name="Lorenzi H."/>
            <person name="Orvis J."/>
            <person name="Puiu D."/>
            <person name="Melake-Berhan A."/>
            <person name="Jones K.M."/>
            <person name="Redman J."/>
            <person name="Chen G."/>
            <person name="Cahoon E.B."/>
            <person name="Gedil M."/>
            <person name="Stanke M."/>
            <person name="Haas B.J."/>
            <person name="Wortman J.R."/>
            <person name="Fraser-Liggett C.M."/>
            <person name="Ravel J."/>
            <person name="Rabinowicz P.D."/>
        </authorList>
    </citation>
    <scope>NUCLEOTIDE SEQUENCE [LARGE SCALE GENOMIC DNA]</scope>
    <source>
        <strain evidence="3">cv. Hale</strain>
    </source>
</reference>
<dbReference type="AlphaFoldDB" id="B9S0L5"/>
<gene>
    <name evidence="2" type="ORF">RCOM_1355810</name>
</gene>
<feature type="compositionally biased region" description="Low complexity" evidence="1">
    <location>
        <begin position="57"/>
        <end position="70"/>
    </location>
</feature>
<dbReference type="eggNOG" id="ENOG502SDE1">
    <property type="taxonomic scope" value="Eukaryota"/>
</dbReference>
<accession>B9S0L5</accession>
<feature type="compositionally biased region" description="Basic residues" evidence="1">
    <location>
        <begin position="41"/>
        <end position="50"/>
    </location>
</feature>
<dbReference type="InParanoid" id="B9S0L5"/>
<dbReference type="EMBL" id="EQ973837">
    <property type="protein sequence ID" value="EEF42948.1"/>
    <property type="molecule type" value="Genomic_DNA"/>
</dbReference>
<protein>
    <submittedName>
        <fullName evidence="2">Uncharacterized protein</fullName>
    </submittedName>
</protein>
<evidence type="ECO:0000313" key="2">
    <source>
        <dbReference type="EMBL" id="EEF42948.1"/>
    </source>
</evidence>
<proteinExistence type="predicted"/>
<sequence>MSKEGEAEDNDERKLYQCARKYEKIVKQFNKLIEMMNQRTRPPKRRKLSSRCKESSSDATAPASSSQPDSNEVLVQSITKFLQDLRAKTDADCPTNTRDP</sequence>
<evidence type="ECO:0000313" key="3">
    <source>
        <dbReference type="Proteomes" id="UP000008311"/>
    </source>
</evidence>
<name>B9S0L5_RICCO</name>
<feature type="region of interest" description="Disordered" evidence="1">
    <location>
        <begin position="34"/>
        <end position="72"/>
    </location>
</feature>
<evidence type="ECO:0000256" key="1">
    <source>
        <dbReference type="SAM" id="MobiDB-lite"/>
    </source>
</evidence>
<keyword evidence="3" id="KW-1185">Reference proteome</keyword>
<organism evidence="2 3">
    <name type="scientific">Ricinus communis</name>
    <name type="common">Castor bean</name>
    <dbReference type="NCBI Taxonomy" id="3988"/>
    <lineage>
        <taxon>Eukaryota</taxon>
        <taxon>Viridiplantae</taxon>
        <taxon>Streptophyta</taxon>
        <taxon>Embryophyta</taxon>
        <taxon>Tracheophyta</taxon>
        <taxon>Spermatophyta</taxon>
        <taxon>Magnoliopsida</taxon>
        <taxon>eudicotyledons</taxon>
        <taxon>Gunneridae</taxon>
        <taxon>Pentapetalae</taxon>
        <taxon>rosids</taxon>
        <taxon>fabids</taxon>
        <taxon>Malpighiales</taxon>
        <taxon>Euphorbiaceae</taxon>
        <taxon>Acalyphoideae</taxon>
        <taxon>Acalypheae</taxon>
        <taxon>Ricinus</taxon>
    </lineage>
</organism>
<dbReference type="Proteomes" id="UP000008311">
    <property type="component" value="Unassembled WGS sequence"/>
</dbReference>